<dbReference type="NCBIfam" id="TIGR00277">
    <property type="entry name" value="HDIG"/>
    <property type="match status" value="1"/>
</dbReference>
<reference evidence="3" key="1">
    <citation type="submission" date="2018-08" db="EMBL/GenBank/DDBJ databases">
        <title>A genome reference for cultivated species of the human gut microbiota.</title>
        <authorList>
            <person name="Zou Y."/>
            <person name="Xue W."/>
            <person name="Luo G."/>
        </authorList>
    </citation>
    <scope>NUCLEOTIDE SEQUENCE [LARGE SCALE GENOMIC DNA]</scope>
    <source>
        <strain evidence="3">TF05-5AC</strain>
    </source>
</reference>
<dbReference type="Pfam" id="PF13487">
    <property type="entry name" value="HD_5"/>
    <property type="match status" value="1"/>
</dbReference>
<dbReference type="NCBIfam" id="TIGR00254">
    <property type="entry name" value="GGDEF"/>
    <property type="match status" value="1"/>
</dbReference>
<proteinExistence type="predicted"/>
<dbReference type="SMART" id="SM00267">
    <property type="entry name" value="GGDEF"/>
    <property type="match status" value="1"/>
</dbReference>
<gene>
    <name evidence="3" type="ORF">DXC51_21895</name>
</gene>
<dbReference type="SMART" id="SM00471">
    <property type="entry name" value="HDc"/>
    <property type="match status" value="1"/>
</dbReference>
<dbReference type="PROSITE" id="PS51832">
    <property type="entry name" value="HD_GYP"/>
    <property type="match status" value="1"/>
</dbReference>
<protein>
    <submittedName>
        <fullName evidence="3">Diguanylate cyclase</fullName>
    </submittedName>
</protein>
<dbReference type="CDD" id="cd00077">
    <property type="entry name" value="HDc"/>
    <property type="match status" value="1"/>
</dbReference>
<feature type="domain" description="GGDEF" evidence="1">
    <location>
        <begin position="171"/>
        <end position="304"/>
    </location>
</feature>
<sequence>MAEKEKLRQEFLDELQNKLVRASCTDEIYALLAEAAAWLTASEGLSFFIRREDCFEQVCRLGKFPEMEGVTQAALFGGEHPVSFETVMIGKVCLQEKEDGVFMIFRPKPELMTAQNRECLQLICGMGALVQKELWIRGKAHRDAMTDEITGALNRSCLLQRLQEDMGTKIGNAALIDINVDGFKLYNEMYGYMNSDALLKFVADAIRREKTGQGEIYRFGADEFLLLEPDMTEEQAFDTAERIRRRIRDSSREKKDLLHQLTVSCGIVIYPEYVEDKEELLGCCVRAAYYAKTRGKDQTALWRKEDRPRERSGYYRTSFERIAPTIYALMAAVDAKDQITFRHSLKVSEYATLLAQALELKEEEVEIIREAGLLHDIGKIGIPESILKKQGRLTEAEYMVMKEHVENAVEMIRYLPDMNYVLPTVVGHHERYDGKGYPAGLAGEAIPLGARCLALADSFDTMTARRPYKEPMQISYAVKELEKGKNTQFDPYLTDVFLRLIEEGEIQVWGRGDD</sequence>
<dbReference type="RefSeq" id="WP_117545447.1">
    <property type="nucleotide sequence ID" value="NZ_CAMAZV010000058.1"/>
</dbReference>
<dbReference type="Gene3D" id="1.10.3210.10">
    <property type="entry name" value="Hypothetical protein af1432"/>
    <property type="match status" value="1"/>
</dbReference>
<dbReference type="Pfam" id="PF00990">
    <property type="entry name" value="GGDEF"/>
    <property type="match status" value="1"/>
</dbReference>
<dbReference type="AlphaFoldDB" id="A0A3E3HYA5"/>
<dbReference type="EMBL" id="QVLV01000020">
    <property type="protein sequence ID" value="RGE56818.1"/>
    <property type="molecule type" value="Genomic_DNA"/>
</dbReference>
<dbReference type="PROSITE" id="PS50887">
    <property type="entry name" value="GGDEF"/>
    <property type="match status" value="1"/>
</dbReference>
<accession>A0A3E3HYA5</accession>
<dbReference type="InterPro" id="IPR029787">
    <property type="entry name" value="Nucleotide_cyclase"/>
</dbReference>
<dbReference type="Proteomes" id="UP000260812">
    <property type="component" value="Unassembled WGS sequence"/>
</dbReference>
<feature type="domain" description="HD-GYP" evidence="2">
    <location>
        <begin position="318"/>
        <end position="513"/>
    </location>
</feature>
<dbReference type="InterPro" id="IPR006675">
    <property type="entry name" value="HDIG_dom"/>
</dbReference>
<evidence type="ECO:0000313" key="3">
    <source>
        <dbReference type="EMBL" id="RGE56818.1"/>
    </source>
</evidence>
<dbReference type="Gene3D" id="3.30.70.270">
    <property type="match status" value="1"/>
</dbReference>
<name>A0A3E3HYA5_9FIRM</name>
<dbReference type="InterPro" id="IPR000160">
    <property type="entry name" value="GGDEF_dom"/>
</dbReference>
<dbReference type="InterPro" id="IPR037522">
    <property type="entry name" value="HD_GYP_dom"/>
</dbReference>
<dbReference type="PANTHER" id="PTHR43155">
    <property type="entry name" value="CYCLIC DI-GMP PHOSPHODIESTERASE PA4108-RELATED"/>
    <property type="match status" value="1"/>
</dbReference>
<dbReference type="InterPro" id="IPR043128">
    <property type="entry name" value="Rev_trsase/Diguanyl_cyclase"/>
</dbReference>
<keyword evidence="4" id="KW-1185">Reference proteome</keyword>
<dbReference type="CDD" id="cd01949">
    <property type="entry name" value="GGDEF"/>
    <property type="match status" value="1"/>
</dbReference>
<dbReference type="SUPFAM" id="SSF109604">
    <property type="entry name" value="HD-domain/PDEase-like"/>
    <property type="match status" value="1"/>
</dbReference>
<organism evidence="3 4">
    <name type="scientific">Eisenbergiella massiliensis</name>
    <dbReference type="NCBI Taxonomy" id="1720294"/>
    <lineage>
        <taxon>Bacteria</taxon>
        <taxon>Bacillati</taxon>
        <taxon>Bacillota</taxon>
        <taxon>Clostridia</taxon>
        <taxon>Lachnospirales</taxon>
        <taxon>Lachnospiraceae</taxon>
        <taxon>Eisenbergiella</taxon>
    </lineage>
</organism>
<dbReference type="SUPFAM" id="SSF55073">
    <property type="entry name" value="Nucleotide cyclase"/>
    <property type="match status" value="1"/>
</dbReference>
<evidence type="ECO:0000313" key="4">
    <source>
        <dbReference type="Proteomes" id="UP000260812"/>
    </source>
</evidence>
<dbReference type="GeneID" id="86053267"/>
<evidence type="ECO:0000259" key="2">
    <source>
        <dbReference type="PROSITE" id="PS51832"/>
    </source>
</evidence>
<evidence type="ECO:0000259" key="1">
    <source>
        <dbReference type="PROSITE" id="PS50887"/>
    </source>
</evidence>
<comment type="caution">
    <text evidence="3">The sequence shown here is derived from an EMBL/GenBank/DDBJ whole genome shotgun (WGS) entry which is preliminary data.</text>
</comment>
<dbReference type="InterPro" id="IPR003607">
    <property type="entry name" value="HD/PDEase_dom"/>
</dbReference>
<dbReference type="PANTHER" id="PTHR43155:SF2">
    <property type="entry name" value="CYCLIC DI-GMP PHOSPHODIESTERASE PA4108"/>
    <property type="match status" value="1"/>
</dbReference>